<proteinExistence type="predicted"/>
<feature type="transmembrane region" description="Helical" evidence="1">
    <location>
        <begin position="338"/>
        <end position="359"/>
    </location>
</feature>
<dbReference type="RefSeq" id="WP_197355856.1">
    <property type="nucleotide sequence ID" value="NZ_CP036298.1"/>
</dbReference>
<dbReference type="InterPro" id="IPR043745">
    <property type="entry name" value="DUF5690"/>
</dbReference>
<protein>
    <recommendedName>
        <fullName evidence="4">Major Facilitator Superfamily protein</fullName>
    </recommendedName>
</protein>
<evidence type="ECO:0000313" key="2">
    <source>
        <dbReference type="EMBL" id="QDV27805.1"/>
    </source>
</evidence>
<feature type="transmembrane region" description="Helical" evidence="1">
    <location>
        <begin position="245"/>
        <end position="264"/>
    </location>
</feature>
<dbReference type="KEGG" id="ahel:Q31a_61980"/>
<keyword evidence="3" id="KW-1185">Reference proteome</keyword>
<dbReference type="Proteomes" id="UP000318017">
    <property type="component" value="Chromosome"/>
</dbReference>
<keyword evidence="1" id="KW-0472">Membrane</keyword>
<organism evidence="2 3">
    <name type="scientific">Aureliella helgolandensis</name>
    <dbReference type="NCBI Taxonomy" id="2527968"/>
    <lineage>
        <taxon>Bacteria</taxon>
        <taxon>Pseudomonadati</taxon>
        <taxon>Planctomycetota</taxon>
        <taxon>Planctomycetia</taxon>
        <taxon>Pirellulales</taxon>
        <taxon>Pirellulaceae</taxon>
        <taxon>Aureliella</taxon>
    </lineage>
</organism>
<sequence>MRSGLALERLSLDALHMDASPDLDQPTAKRSLLGPPMLWASIAAFGTYFCMYAFRKPFTVIDYDALTAWGWEYKTVAVAAQVIGYMISKFLGIKILSEMPAKRRAIGILILIAFAELALVGFGFVPAPYNIVCLFLNGLPLGMVFGLVLGFLEGRKQTEALAAILCTSFILADGVTKSVGKALLEAGVPPFWMPSAAGALFLLPLLVFVWMLQQIPLPDEADKQARSERLPLTSQERRAFFMRHAWGLTPLLMMFLLVTVLRSIRSDFAPQIWESLGVTTTPEIFSYSEIWVGLAVTLANGAAALVSDNYRGFKLALATCTAGFIILLLSTLGQHSGVISPFLFMVLIGIGLYLPYVATHTTIFERLIAMTRDRGNLVHLMYLADSIGYLGYVGVMLWKNAAQPEANFMNFFRPICYVAGTISLLCMLSCQIYFSLRASRQQRAIGPVALEPNA</sequence>
<reference evidence="2 3" key="1">
    <citation type="submission" date="2019-02" db="EMBL/GenBank/DDBJ databases">
        <title>Deep-cultivation of Planctomycetes and their phenomic and genomic characterization uncovers novel biology.</title>
        <authorList>
            <person name="Wiegand S."/>
            <person name="Jogler M."/>
            <person name="Boedeker C."/>
            <person name="Pinto D."/>
            <person name="Vollmers J."/>
            <person name="Rivas-Marin E."/>
            <person name="Kohn T."/>
            <person name="Peeters S.H."/>
            <person name="Heuer A."/>
            <person name="Rast P."/>
            <person name="Oberbeckmann S."/>
            <person name="Bunk B."/>
            <person name="Jeske O."/>
            <person name="Meyerdierks A."/>
            <person name="Storesund J.E."/>
            <person name="Kallscheuer N."/>
            <person name="Luecker S."/>
            <person name="Lage O.M."/>
            <person name="Pohl T."/>
            <person name="Merkel B.J."/>
            <person name="Hornburger P."/>
            <person name="Mueller R.-W."/>
            <person name="Bruemmer F."/>
            <person name="Labrenz M."/>
            <person name="Spormann A.M."/>
            <person name="Op den Camp H."/>
            <person name="Overmann J."/>
            <person name="Amann R."/>
            <person name="Jetten M.S.M."/>
            <person name="Mascher T."/>
            <person name="Medema M.H."/>
            <person name="Devos D.P."/>
            <person name="Kaster A.-K."/>
            <person name="Ovreas L."/>
            <person name="Rohde M."/>
            <person name="Galperin M.Y."/>
            <person name="Jogler C."/>
        </authorList>
    </citation>
    <scope>NUCLEOTIDE SEQUENCE [LARGE SCALE GENOMIC DNA]</scope>
    <source>
        <strain evidence="2 3">Q31a</strain>
    </source>
</reference>
<feature type="transmembrane region" description="Helical" evidence="1">
    <location>
        <begin position="380"/>
        <end position="399"/>
    </location>
</feature>
<feature type="transmembrane region" description="Helical" evidence="1">
    <location>
        <begin position="411"/>
        <end position="434"/>
    </location>
</feature>
<keyword evidence="1" id="KW-0812">Transmembrane</keyword>
<feature type="transmembrane region" description="Helical" evidence="1">
    <location>
        <begin position="37"/>
        <end position="55"/>
    </location>
</feature>
<feature type="transmembrane region" description="Helical" evidence="1">
    <location>
        <begin position="75"/>
        <end position="93"/>
    </location>
</feature>
<dbReference type="AlphaFoldDB" id="A0A518GGS9"/>
<feature type="transmembrane region" description="Helical" evidence="1">
    <location>
        <begin position="131"/>
        <end position="152"/>
    </location>
</feature>
<gene>
    <name evidence="2" type="ORF">Q31a_61980</name>
</gene>
<feature type="transmembrane region" description="Helical" evidence="1">
    <location>
        <begin position="284"/>
        <end position="306"/>
    </location>
</feature>
<evidence type="ECO:0000313" key="3">
    <source>
        <dbReference type="Proteomes" id="UP000318017"/>
    </source>
</evidence>
<dbReference type="InterPro" id="IPR036259">
    <property type="entry name" value="MFS_trans_sf"/>
</dbReference>
<dbReference type="SUPFAM" id="SSF103473">
    <property type="entry name" value="MFS general substrate transporter"/>
    <property type="match status" value="1"/>
</dbReference>
<name>A0A518GGS9_9BACT</name>
<feature type="transmembrane region" description="Helical" evidence="1">
    <location>
        <begin position="313"/>
        <end position="332"/>
    </location>
</feature>
<evidence type="ECO:0008006" key="4">
    <source>
        <dbReference type="Google" id="ProtNLM"/>
    </source>
</evidence>
<dbReference type="EMBL" id="CP036298">
    <property type="protein sequence ID" value="QDV27805.1"/>
    <property type="molecule type" value="Genomic_DNA"/>
</dbReference>
<evidence type="ECO:0000256" key="1">
    <source>
        <dbReference type="SAM" id="Phobius"/>
    </source>
</evidence>
<feature type="transmembrane region" description="Helical" evidence="1">
    <location>
        <begin position="159"/>
        <end position="179"/>
    </location>
</feature>
<dbReference type="Pfam" id="PF18943">
    <property type="entry name" value="DUF5690"/>
    <property type="match status" value="1"/>
</dbReference>
<feature type="transmembrane region" description="Helical" evidence="1">
    <location>
        <begin position="105"/>
        <end position="125"/>
    </location>
</feature>
<keyword evidence="1" id="KW-1133">Transmembrane helix</keyword>
<accession>A0A518GGS9</accession>
<feature type="transmembrane region" description="Helical" evidence="1">
    <location>
        <begin position="191"/>
        <end position="212"/>
    </location>
</feature>